<feature type="compositionally biased region" description="Basic and acidic residues" evidence="1">
    <location>
        <begin position="23"/>
        <end position="32"/>
    </location>
</feature>
<evidence type="ECO:0000313" key="2">
    <source>
        <dbReference type="EMBL" id="KAK8600075.1"/>
    </source>
</evidence>
<name>A0ABR2GBH8_9ROSI</name>
<accession>A0ABR2GBH8</accession>
<evidence type="ECO:0000313" key="3">
    <source>
        <dbReference type="Proteomes" id="UP001472677"/>
    </source>
</evidence>
<keyword evidence="3" id="KW-1185">Reference proteome</keyword>
<feature type="region of interest" description="Disordered" evidence="1">
    <location>
        <begin position="1"/>
        <end position="55"/>
    </location>
</feature>
<reference evidence="2 3" key="1">
    <citation type="journal article" date="2024" name="G3 (Bethesda)">
        <title>Genome assembly of Hibiscus sabdariffa L. provides insights into metabolisms of medicinal natural products.</title>
        <authorList>
            <person name="Kim T."/>
        </authorList>
    </citation>
    <scope>NUCLEOTIDE SEQUENCE [LARGE SCALE GENOMIC DNA]</scope>
    <source>
        <strain evidence="2">TK-2024</strain>
        <tissue evidence="2">Old leaves</tissue>
    </source>
</reference>
<dbReference type="Proteomes" id="UP001472677">
    <property type="component" value="Unassembled WGS sequence"/>
</dbReference>
<evidence type="ECO:0000256" key="1">
    <source>
        <dbReference type="SAM" id="MobiDB-lite"/>
    </source>
</evidence>
<dbReference type="EMBL" id="JBBPBM010000001">
    <property type="protein sequence ID" value="KAK8600075.1"/>
    <property type="molecule type" value="Genomic_DNA"/>
</dbReference>
<evidence type="ECO:0008006" key="4">
    <source>
        <dbReference type="Google" id="ProtNLM"/>
    </source>
</evidence>
<sequence length="532" mass="57806">MFSTSLNVVRTAVNPPDPLDPGRLFDRPDPPDLGHAPLLPSDDISSAMDTSGPVDTDPVHVVATSPLAPTVVPPVSLSTPSYKDKLLMSGSFGSQPTAADFVDDEEVLLLEGDVSRSNVNGMIYIQFSERVQALAVKNLEMTVVIKLLGRRIGYHTLRTKLYDLWKPSQAFRLMDIENDYFLVTFRAISDYNTTDICPSSIRATSSPSPIAPMVPVAPSVFEAFGPWMLVECRQRRSSHKATSHIVASPSATVDVPAVGSSAANAPSTSVVALPTSKSFVSQTHGKEKSKVFAKQGDPSKHLRKPVTIQRSAAASTSKPTTLTNRRSFSLSSTRFAHFPRPSSQFNKANHTVVVVDENVNLNVHSPAPVFVQADPLVPCDMVTMSKDSGEYLPSGILRDKKAKQRKVRNRITSLQLPDGSWCDAESVLRSEATKFFRGLFLDNDSNCRASYPFSVCFPTVPQHVLDSLANAPSFSEANGNWNTSRLSALLDLVAVPYVIGVLPPSLDDARDMVAGGARPSGFSLLPRHMRVY</sequence>
<organism evidence="2 3">
    <name type="scientific">Hibiscus sabdariffa</name>
    <name type="common">roselle</name>
    <dbReference type="NCBI Taxonomy" id="183260"/>
    <lineage>
        <taxon>Eukaryota</taxon>
        <taxon>Viridiplantae</taxon>
        <taxon>Streptophyta</taxon>
        <taxon>Embryophyta</taxon>
        <taxon>Tracheophyta</taxon>
        <taxon>Spermatophyta</taxon>
        <taxon>Magnoliopsida</taxon>
        <taxon>eudicotyledons</taxon>
        <taxon>Gunneridae</taxon>
        <taxon>Pentapetalae</taxon>
        <taxon>rosids</taxon>
        <taxon>malvids</taxon>
        <taxon>Malvales</taxon>
        <taxon>Malvaceae</taxon>
        <taxon>Malvoideae</taxon>
        <taxon>Hibiscus</taxon>
    </lineage>
</organism>
<proteinExistence type="predicted"/>
<protein>
    <recommendedName>
        <fullName evidence="4">DUF4283 domain-containing protein</fullName>
    </recommendedName>
</protein>
<comment type="caution">
    <text evidence="2">The sequence shown here is derived from an EMBL/GenBank/DDBJ whole genome shotgun (WGS) entry which is preliminary data.</text>
</comment>
<gene>
    <name evidence="2" type="ORF">V6N12_049934</name>
</gene>